<proteinExistence type="predicted"/>
<dbReference type="Pfam" id="PF13618">
    <property type="entry name" value="Gluconate_2-dh3"/>
    <property type="match status" value="1"/>
</dbReference>
<reference evidence="1 2" key="1">
    <citation type="submission" date="2019-12" db="EMBL/GenBank/DDBJ databases">
        <title>Chitinophaga sp. strain ysch24 (GDMCC 1.1355), whole genome shotgun sequence.</title>
        <authorList>
            <person name="Zhang X."/>
        </authorList>
    </citation>
    <scope>NUCLEOTIDE SEQUENCE [LARGE SCALE GENOMIC DNA]</scope>
    <source>
        <strain evidence="2">ysch24</strain>
    </source>
</reference>
<dbReference type="Proteomes" id="UP000461730">
    <property type="component" value="Unassembled WGS sequence"/>
</dbReference>
<gene>
    <name evidence="1" type="ORF">GO493_09400</name>
</gene>
<accession>A0A7K1U273</accession>
<dbReference type="AlphaFoldDB" id="A0A7K1U273"/>
<keyword evidence="2" id="KW-1185">Reference proteome</keyword>
<organism evidence="1 2">
    <name type="scientific">Chitinophaga tropicalis</name>
    <dbReference type="NCBI Taxonomy" id="2683588"/>
    <lineage>
        <taxon>Bacteria</taxon>
        <taxon>Pseudomonadati</taxon>
        <taxon>Bacteroidota</taxon>
        <taxon>Chitinophagia</taxon>
        <taxon>Chitinophagales</taxon>
        <taxon>Chitinophagaceae</taxon>
        <taxon>Chitinophaga</taxon>
    </lineage>
</organism>
<dbReference type="EMBL" id="WRXN01000003">
    <property type="protein sequence ID" value="MVT08472.1"/>
    <property type="molecule type" value="Genomic_DNA"/>
</dbReference>
<evidence type="ECO:0000313" key="2">
    <source>
        <dbReference type="Proteomes" id="UP000461730"/>
    </source>
</evidence>
<dbReference type="RefSeq" id="WP_157305893.1">
    <property type="nucleotide sequence ID" value="NZ_WRXN01000003.1"/>
</dbReference>
<evidence type="ECO:0008006" key="3">
    <source>
        <dbReference type="Google" id="ProtNLM"/>
    </source>
</evidence>
<comment type="caution">
    <text evidence="1">The sequence shown here is derived from an EMBL/GenBank/DDBJ whole genome shotgun (WGS) entry which is preliminary data.</text>
</comment>
<dbReference type="InterPro" id="IPR027056">
    <property type="entry name" value="Gluconate_2DH_su3"/>
</dbReference>
<protein>
    <recommendedName>
        <fullName evidence="3">Gluconate 2-dehydrogenase subunit 3 family protein</fullName>
    </recommendedName>
</protein>
<name>A0A7K1U273_9BACT</name>
<sequence>MLVSRRTALKQVLFVSAGLALLPSCFRKTPPASIKLRNIVLDADDENVLAALADTLIPKTNTPGAKDVSAHHFTMTMVDDCFKKEDQQRWLEGMKAFDKLCRDKYSHAFEKCTPDERASLLTTLEAAKADTDAAAYFYQTSKRLIIQGYTSSEYYLTKVQVYELVPARFHGSIPVKQPDRRTA</sequence>
<evidence type="ECO:0000313" key="1">
    <source>
        <dbReference type="EMBL" id="MVT08472.1"/>
    </source>
</evidence>